<reference evidence="4" key="1">
    <citation type="submission" date="2016-10" db="EMBL/GenBank/DDBJ databases">
        <authorList>
            <person name="Varghese N."/>
            <person name="Submissions S."/>
        </authorList>
    </citation>
    <scope>NUCLEOTIDE SEQUENCE [LARGE SCALE GENOMIC DNA]</scope>
    <source>
        <strain evidence="4">DSM 241</strain>
    </source>
</reference>
<evidence type="ECO:0000313" key="4">
    <source>
        <dbReference type="Proteomes" id="UP000199256"/>
    </source>
</evidence>
<dbReference type="SUPFAM" id="SSF52402">
    <property type="entry name" value="Adenine nucleotide alpha hydrolases-like"/>
    <property type="match status" value="2"/>
</dbReference>
<dbReference type="AlphaFoldDB" id="A0A1H7FVS1"/>
<comment type="similarity">
    <text evidence="1">Belongs to the universal stress protein A family.</text>
</comment>
<dbReference type="InterPro" id="IPR006016">
    <property type="entry name" value="UspA"/>
</dbReference>
<keyword evidence="4" id="KW-1185">Reference proteome</keyword>
<dbReference type="InterPro" id="IPR006015">
    <property type="entry name" value="Universal_stress_UspA"/>
</dbReference>
<organism evidence="3 4">
    <name type="scientific">Ectothiorhodospira marina</name>
    <dbReference type="NCBI Taxonomy" id="1396821"/>
    <lineage>
        <taxon>Bacteria</taxon>
        <taxon>Pseudomonadati</taxon>
        <taxon>Pseudomonadota</taxon>
        <taxon>Gammaproteobacteria</taxon>
        <taxon>Chromatiales</taxon>
        <taxon>Ectothiorhodospiraceae</taxon>
        <taxon>Ectothiorhodospira</taxon>
    </lineage>
</organism>
<dbReference type="Proteomes" id="UP000199256">
    <property type="component" value="Unassembled WGS sequence"/>
</dbReference>
<dbReference type="PRINTS" id="PR01438">
    <property type="entry name" value="UNVRSLSTRESS"/>
</dbReference>
<dbReference type="Pfam" id="PF00582">
    <property type="entry name" value="Usp"/>
    <property type="match status" value="2"/>
</dbReference>
<evidence type="ECO:0000256" key="1">
    <source>
        <dbReference type="ARBA" id="ARBA00008791"/>
    </source>
</evidence>
<dbReference type="Gene3D" id="3.40.50.12370">
    <property type="match status" value="1"/>
</dbReference>
<dbReference type="PANTHER" id="PTHR46268:SF6">
    <property type="entry name" value="UNIVERSAL STRESS PROTEIN UP12"/>
    <property type="match status" value="1"/>
</dbReference>
<dbReference type="STRING" id="1396821.SAMN05444515_101318"/>
<sequence length="273" mass="28766">MSATVTIPLDSSARSQAALKPGLSLAGQLGARVRLVSVVPREENSTERKALLQSILAARGLNDAQVEVVVHGSVNDGLMQAMSAEPDSPLVMSTHARGAVGEAVVGSVAGNVLRQSRRPVLLAGPDLSEEWTGPIRTVLICLDGSTLSEAVLPPAVAFARSIGADVRLIQVLKPSFGHGGPGADSGEWVYLRRMADHMPEKFGVQANWDVLHGKDVARAVVEYSALIQGAVIAMTTHGRTGLQRVIMGSFAREVVHSARSPVLVLRPDENGNV</sequence>
<dbReference type="RefSeq" id="WP_177169798.1">
    <property type="nucleotide sequence ID" value="NZ_FOAA01000001.1"/>
</dbReference>
<dbReference type="PANTHER" id="PTHR46268">
    <property type="entry name" value="STRESS RESPONSE PROTEIN NHAX"/>
    <property type="match status" value="1"/>
</dbReference>
<protein>
    <submittedName>
        <fullName evidence="3">Nucleotide-binding universal stress protein, UspA family</fullName>
    </submittedName>
</protein>
<feature type="domain" description="UspA" evidence="2">
    <location>
        <begin position="135"/>
        <end position="266"/>
    </location>
</feature>
<name>A0A1H7FVS1_9GAMM</name>
<gene>
    <name evidence="3" type="ORF">SAMN05444515_101318</name>
</gene>
<evidence type="ECO:0000259" key="2">
    <source>
        <dbReference type="Pfam" id="PF00582"/>
    </source>
</evidence>
<proteinExistence type="inferred from homology"/>
<dbReference type="CDD" id="cd00293">
    <property type="entry name" value="USP-like"/>
    <property type="match status" value="2"/>
</dbReference>
<evidence type="ECO:0000313" key="3">
    <source>
        <dbReference type="EMBL" id="SEK28592.1"/>
    </source>
</evidence>
<feature type="domain" description="UspA" evidence="2">
    <location>
        <begin position="3"/>
        <end position="122"/>
    </location>
</feature>
<dbReference type="EMBL" id="FOAA01000001">
    <property type="protein sequence ID" value="SEK28592.1"/>
    <property type="molecule type" value="Genomic_DNA"/>
</dbReference>
<accession>A0A1H7FVS1</accession>